<evidence type="ECO:0000259" key="2">
    <source>
        <dbReference type="PROSITE" id="PS50883"/>
    </source>
</evidence>
<keyword evidence="4" id="KW-1185">Reference proteome</keyword>
<feature type="transmembrane region" description="Helical" evidence="1">
    <location>
        <begin position="170"/>
        <end position="189"/>
    </location>
</feature>
<protein>
    <submittedName>
        <fullName evidence="3">Signal transduction diguanylate cyclase</fullName>
    </submittedName>
</protein>
<keyword evidence="1" id="KW-0472">Membrane</keyword>
<evidence type="ECO:0000256" key="1">
    <source>
        <dbReference type="SAM" id="Phobius"/>
    </source>
</evidence>
<dbReference type="PROSITE" id="PS50883">
    <property type="entry name" value="EAL"/>
    <property type="match status" value="1"/>
</dbReference>
<dbReference type="PANTHER" id="PTHR33121:SF70">
    <property type="entry name" value="SIGNALING PROTEIN YKOW"/>
    <property type="match status" value="1"/>
</dbReference>
<dbReference type="InterPro" id="IPR001633">
    <property type="entry name" value="EAL_dom"/>
</dbReference>
<dbReference type="Gene3D" id="3.20.20.450">
    <property type="entry name" value="EAL domain"/>
    <property type="match status" value="1"/>
</dbReference>
<dbReference type="SMART" id="SM00052">
    <property type="entry name" value="EAL"/>
    <property type="match status" value="1"/>
</dbReference>
<keyword evidence="1" id="KW-1133">Transmembrane helix</keyword>
<dbReference type="Proteomes" id="UP000051679">
    <property type="component" value="Unassembled WGS sequence"/>
</dbReference>
<sequence>MQVLTTPVLILTIVAAALAAVGIAALSQNLWRLSQSARTTANTAHGITLGRNVLIVAVGFALLLTSRLAGLHAYTQFTVSVGLVALTADLLNFDVHVAGRGFRLLALACGLALSQPSTPAVLLAAGGATVFAVLFSLLTLCPRYVSPLTSFLTTVITAAAYWLLVGQNGATYQGLAITAGASLLVTIAITTPQLRATRALAAEVKVAPGQLAVQAATQGAAADGTYAFFVQPMVDASSDQRRLMAYELLLREYDYANQRWIFPKQFDLDIDKRLEMMDKVLAHVNTPRLALNMTAEEFADDHIAQQLIDYVQTNDKLAGLILELTHAPTLAQMQQMAPRYHEADIRIAIDDVGNGNHFEGLQSVMPYIDGMKFGLQNLRREHDTANLDDRMHFWYNLAADYDIDFIMEGIENQDDEDYAKHLLGVQYLEGYYYGKPELPHDM</sequence>
<dbReference type="RefSeq" id="WP_054680441.1">
    <property type="nucleotide sequence ID" value="NZ_AYYO01000024.1"/>
</dbReference>
<dbReference type="EMBL" id="AYYO01000024">
    <property type="protein sequence ID" value="KRM55269.1"/>
    <property type="molecule type" value="Genomic_DNA"/>
</dbReference>
<organism evidence="3 4">
    <name type="scientific">Lacticaseibacillus sharpeae JCM 1186 = DSM 20505</name>
    <dbReference type="NCBI Taxonomy" id="1291052"/>
    <lineage>
        <taxon>Bacteria</taxon>
        <taxon>Bacillati</taxon>
        <taxon>Bacillota</taxon>
        <taxon>Bacilli</taxon>
        <taxon>Lactobacillales</taxon>
        <taxon>Lactobacillaceae</taxon>
        <taxon>Lacticaseibacillus</taxon>
    </lineage>
</organism>
<gene>
    <name evidence="3" type="ORF">FC18_GL001430</name>
</gene>
<dbReference type="Pfam" id="PF00563">
    <property type="entry name" value="EAL"/>
    <property type="match status" value="1"/>
</dbReference>
<dbReference type="PANTHER" id="PTHR33121">
    <property type="entry name" value="CYCLIC DI-GMP PHOSPHODIESTERASE PDEF"/>
    <property type="match status" value="1"/>
</dbReference>
<evidence type="ECO:0000313" key="3">
    <source>
        <dbReference type="EMBL" id="KRM55269.1"/>
    </source>
</evidence>
<evidence type="ECO:0000313" key="4">
    <source>
        <dbReference type="Proteomes" id="UP000051679"/>
    </source>
</evidence>
<feature type="domain" description="EAL" evidence="2">
    <location>
        <begin position="210"/>
        <end position="442"/>
    </location>
</feature>
<dbReference type="GO" id="GO:0071111">
    <property type="term" value="F:cyclic-guanylate-specific phosphodiesterase activity"/>
    <property type="evidence" value="ECO:0007669"/>
    <property type="project" value="InterPro"/>
</dbReference>
<dbReference type="STRING" id="1291052.FC18_GL001430"/>
<comment type="caution">
    <text evidence="3">The sequence shown here is derived from an EMBL/GenBank/DDBJ whole genome shotgun (WGS) entry which is preliminary data.</text>
</comment>
<dbReference type="InterPro" id="IPR050706">
    <property type="entry name" value="Cyclic-di-GMP_PDE-like"/>
</dbReference>
<dbReference type="SUPFAM" id="SSF141868">
    <property type="entry name" value="EAL domain-like"/>
    <property type="match status" value="1"/>
</dbReference>
<feature type="transmembrane region" description="Helical" evidence="1">
    <location>
        <begin position="43"/>
        <end position="65"/>
    </location>
</feature>
<keyword evidence="1" id="KW-0812">Transmembrane</keyword>
<feature type="transmembrane region" description="Helical" evidence="1">
    <location>
        <begin position="119"/>
        <end position="138"/>
    </location>
</feature>
<dbReference type="AlphaFoldDB" id="A0A0R1ZLB9"/>
<accession>A0A0R1ZLB9</accession>
<proteinExistence type="predicted"/>
<reference evidence="3 4" key="1">
    <citation type="journal article" date="2015" name="Genome Announc.">
        <title>Expanding the biotechnology potential of lactobacilli through comparative genomics of 213 strains and associated genera.</title>
        <authorList>
            <person name="Sun Z."/>
            <person name="Harris H.M."/>
            <person name="McCann A."/>
            <person name="Guo C."/>
            <person name="Argimon S."/>
            <person name="Zhang W."/>
            <person name="Yang X."/>
            <person name="Jeffery I.B."/>
            <person name="Cooney J.C."/>
            <person name="Kagawa T.F."/>
            <person name="Liu W."/>
            <person name="Song Y."/>
            <person name="Salvetti E."/>
            <person name="Wrobel A."/>
            <person name="Rasinkangas P."/>
            <person name="Parkhill J."/>
            <person name="Rea M.C."/>
            <person name="O'Sullivan O."/>
            <person name="Ritari J."/>
            <person name="Douillard F.P."/>
            <person name="Paul Ross R."/>
            <person name="Yang R."/>
            <person name="Briner A.E."/>
            <person name="Felis G.E."/>
            <person name="de Vos W.M."/>
            <person name="Barrangou R."/>
            <person name="Klaenhammer T.R."/>
            <person name="Caufield P.W."/>
            <person name="Cui Y."/>
            <person name="Zhang H."/>
            <person name="O'Toole P.W."/>
        </authorList>
    </citation>
    <scope>NUCLEOTIDE SEQUENCE [LARGE SCALE GENOMIC DNA]</scope>
    <source>
        <strain evidence="3 4">DSM 20505</strain>
    </source>
</reference>
<name>A0A0R1ZLB9_9LACO</name>
<dbReference type="InterPro" id="IPR035919">
    <property type="entry name" value="EAL_sf"/>
</dbReference>
<dbReference type="PATRIC" id="fig|1291052.5.peg.1449"/>
<feature type="transmembrane region" description="Helical" evidence="1">
    <location>
        <begin position="145"/>
        <end position="164"/>
    </location>
</feature>